<dbReference type="SUPFAM" id="SSF64288">
    <property type="entry name" value="Chorismate lyase-like"/>
    <property type="match status" value="1"/>
</dbReference>
<keyword evidence="6" id="KW-1185">Reference proteome</keyword>
<protein>
    <submittedName>
        <fullName evidence="5">GntR family transcriptional regulator</fullName>
    </submittedName>
</protein>
<dbReference type="InterPro" id="IPR050679">
    <property type="entry name" value="Bact_HTH_transcr_reg"/>
</dbReference>
<gene>
    <name evidence="5" type="ORF">CPZ25_013845</name>
</gene>
<dbReference type="SMART" id="SM00345">
    <property type="entry name" value="HTH_GNTR"/>
    <property type="match status" value="1"/>
</dbReference>
<dbReference type="InterPro" id="IPR000524">
    <property type="entry name" value="Tscrpt_reg_HTH_GntR"/>
</dbReference>
<evidence type="ECO:0000259" key="4">
    <source>
        <dbReference type="PROSITE" id="PS50949"/>
    </source>
</evidence>
<evidence type="ECO:0000256" key="1">
    <source>
        <dbReference type="ARBA" id="ARBA00023015"/>
    </source>
</evidence>
<dbReference type="RefSeq" id="WP_058693058.1">
    <property type="nucleotide sequence ID" value="NZ_CABJDW020000013.1"/>
</dbReference>
<dbReference type="Pfam" id="PF00392">
    <property type="entry name" value="GntR"/>
    <property type="match status" value="1"/>
</dbReference>
<proteinExistence type="predicted"/>
<dbReference type="KEGG" id="emt:CPZ25_013845"/>
<reference evidence="5 6" key="1">
    <citation type="submission" date="2018-05" db="EMBL/GenBank/DDBJ databases">
        <title>Genome comparison of Eubacterium sp.</title>
        <authorList>
            <person name="Feng Y."/>
            <person name="Sanchez-Andrea I."/>
            <person name="Stams A.J.M."/>
            <person name="De Vos W.M."/>
        </authorList>
    </citation>
    <scope>NUCLEOTIDE SEQUENCE [LARGE SCALE GENOMIC DNA]</scope>
    <source>
        <strain evidence="5 6">YI</strain>
    </source>
</reference>
<dbReference type="InterPro" id="IPR036390">
    <property type="entry name" value="WH_DNA-bd_sf"/>
</dbReference>
<keyword evidence="2" id="KW-0238">DNA-binding</keyword>
<dbReference type="Gene3D" id="3.40.1410.10">
    <property type="entry name" value="Chorismate lyase-like"/>
    <property type="match status" value="1"/>
</dbReference>
<dbReference type="InterPro" id="IPR036388">
    <property type="entry name" value="WH-like_DNA-bd_sf"/>
</dbReference>
<dbReference type="EMBL" id="CP029487">
    <property type="protein sequence ID" value="QCT72366.1"/>
    <property type="molecule type" value="Genomic_DNA"/>
</dbReference>
<evidence type="ECO:0000256" key="3">
    <source>
        <dbReference type="ARBA" id="ARBA00023163"/>
    </source>
</evidence>
<dbReference type="PROSITE" id="PS50949">
    <property type="entry name" value="HTH_GNTR"/>
    <property type="match status" value="1"/>
</dbReference>
<dbReference type="SUPFAM" id="SSF46785">
    <property type="entry name" value="Winged helix' DNA-binding domain"/>
    <property type="match status" value="1"/>
</dbReference>
<evidence type="ECO:0000313" key="5">
    <source>
        <dbReference type="EMBL" id="QCT72366.1"/>
    </source>
</evidence>
<dbReference type="Gene3D" id="1.10.10.10">
    <property type="entry name" value="Winged helix-like DNA-binding domain superfamily/Winged helix DNA-binding domain"/>
    <property type="match status" value="1"/>
</dbReference>
<keyword evidence="3" id="KW-0804">Transcription</keyword>
<sequence length="229" mass="26343">MKVKIYDQIINDIMDDIHYGNLKPGEKLPTYAELAKKYSTSIVTVRKSISSLINKGYLSAVERVGTFVRECEKEQYLISFAPQANINEEITEISVEDISLSLIKMREIRQEMKAVELRQILYSDTLPICYIITALLLNGRYNPESMADMTEKNLLTINKILDGFEIKKVLEITMDTPNRFIQNKLLVDRDDPVFCFTTYYYTMKDEPVGKSVLYAAGENIDLYGKSFVK</sequence>
<dbReference type="Proteomes" id="UP000218387">
    <property type="component" value="Chromosome"/>
</dbReference>
<evidence type="ECO:0000256" key="2">
    <source>
        <dbReference type="ARBA" id="ARBA00023125"/>
    </source>
</evidence>
<feature type="domain" description="HTH gntR-type" evidence="4">
    <location>
        <begin position="3"/>
        <end position="71"/>
    </location>
</feature>
<organism evidence="5 6">
    <name type="scientific">Eubacterium maltosivorans</name>
    <dbReference type="NCBI Taxonomy" id="2041044"/>
    <lineage>
        <taxon>Bacteria</taxon>
        <taxon>Bacillati</taxon>
        <taxon>Bacillota</taxon>
        <taxon>Clostridia</taxon>
        <taxon>Eubacteriales</taxon>
        <taxon>Eubacteriaceae</taxon>
        <taxon>Eubacterium</taxon>
    </lineage>
</organism>
<dbReference type="InterPro" id="IPR028978">
    <property type="entry name" value="Chorismate_lyase_/UTRA_dom_sf"/>
</dbReference>
<dbReference type="PANTHER" id="PTHR44846">
    <property type="entry name" value="MANNOSYL-D-GLYCERATE TRANSPORT/METABOLISM SYSTEM REPRESSOR MNGR-RELATED"/>
    <property type="match status" value="1"/>
</dbReference>
<dbReference type="GO" id="GO:0003677">
    <property type="term" value="F:DNA binding"/>
    <property type="evidence" value="ECO:0007669"/>
    <property type="project" value="UniProtKB-KW"/>
</dbReference>
<keyword evidence="1" id="KW-0805">Transcription regulation</keyword>
<accession>A0A4V1GM81</accession>
<name>A0A4V1GM81_EUBML</name>
<dbReference type="AlphaFoldDB" id="A0A4V1GM81"/>
<dbReference type="GO" id="GO:0003700">
    <property type="term" value="F:DNA-binding transcription factor activity"/>
    <property type="evidence" value="ECO:0007669"/>
    <property type="project" value="InterPro"/>
</dbReference>
<dbReference type="CDD" id="cd07377">
    <property type="entry name" value="WHTH_GntR"/>
    <property type="match status" value="1"/>
</dbReference>
<dbReference type="PANTHER" id="PTHR44846:SF1">
    <property type="entry name" value="MANNOSYL-D-GLYCERATE TRANSPORT_METABOLISM SYSTEM REPRESSOR MNGR-RELATED"/>
    <property type="match status" value="1"/>
</dbReference>
<evidence type="ECO:0000313" key="6">
    <source>
        <dbReference type="Proteomes" id="UP000218387"/>
    </source>
</evidence>
<dbReference type="GO" id="GO:0045892">
    <property type="term" value="P:negative regulation of DNA-templated transcription"/>
    <property type="evidence" value="ECO:0007669"/>
    <property type="project" value="TreeGrafter"/>
</dbReference>